<sequence>MSDKSRGHTPEENEAYSNFIGSHFDEVDMSNKAFEKFQKEYFDTDCVYVPHNRIAFVFWQESARQATADERKRIADILETRYHELAQLKTDDNSDACWEDYNYSQKEIARLLKSLK</sequence>
<accession>A0A6M3JR38</accession>
<evidence type="ECO:0000313" key="1">
    <source>
        <dbReference type="EMBL" id="QJA71455.1"/>
    </source>
</evidence>
<reference evidence="1" key="1">
    <citation type="submission" date="2020-03" db="EMBL/GenBank/DDBJ databases">
        <title>The deep terrestrial virosphere.</title>
        <authorList>
            <person name="Holmfeldt K."/>
            <person name="Nilsson E."/>
            <person name="Simone D."/>
            <person name="Lopez-Fernandez M."/>
            <person name="Wu X."/>
            <person name="de Brujin I."/>
            <person name="Lundin D."/>
            <person name="Andersson A."/>
            <person name="Bertilsson S."/>
            <person name="Dopson M."/>
        </authorList>
    </citation>
    <scope>NUCLEOTIDE SEQUENCE</scope>
    <source>
        <strain evidence="1">MM415A03168</strain>
    </source>
</reference>
<name>A0A6M3JR38_9ZZZZ</name>
<gene>
    <name evidence="1" type="ORF">MM415A03168_0001</name>
</gene>
<protein>
    <submittedName>
        <fullName evidence="1">Uncharacterized protein</fullName>
    </submittedName>
</protein>
<organism evidence="1">
    <name type="scientific">viral metagenome</name>
    <dbReference type="NCBI Taxonomy" id="1070528"/>
    <lineage>
        <taxon>unclassified sequences</taxon>
        <taxon>metagenomes</taxon>
        <taxon>organismal metagenomes</taxon>
    </lineage>
</organism>
<dbReference type="AlphaFoldDB" id="A0A6M3JR38"/>
<proteinExistence type="predicted"/>
<dbReference type="EMBL" id="MT141875">
    <property type="protein sequence ID" value="QJA71455.1"/>
    <property type="molecule type" value="Genomic_DNA"/>
</dbReference>